<dbReference type="PANTHER" id="PTHR42978:SF3">
    <property type="entry name" value="BLR3078 PROTEIN"/>
    <property type="match status" value="1"/>
</dbReference>
<dbReference type="InterPro" id="IPR036866">
    <property type="entry name" value="RibonucZ/Hydroxyglut_hydro"/>
</dbReference>
<proteinExistence type="inferred from homology"/>
<keyword evidence="7" id="KW-1185">Reference proteome</keyword>
<name>A0A562B8Q0_9BURK</name>
<evidence type="ECO:0000313" key="7">
    <source>
        <dbReference type="Proteomes" id="UP000318141"/>
    </source>
</evidence>
<keyword evidence="4" id="KW-0862">Zinc</keyword>
<dbReference type="Pfam" id="PF00753">
    <property type="entry name" value="Lactamase_B"/>
    <property type="match status" value="1"/>
</dbReference>
<dbReference type="OrthoDB" id="5443440at2"/>
<evidence type="ECO:0000259" key="5">
    <source>
        <dbReference type="SMART" id="SM00849"/>
    </source>
</evidence>
<dbReference type="AlphaFoldDB" id="A0A562B8Q0"/>
<organism evidence="6 7">
    <name type="scientific">Cupriavidus gilardii J11</name>
    <dbReference type="NCBI Taxonomy" id="936133"/>
    <lineage>
        <taxon>Bacteria</taxon>
        <taxon>Pseudomonadati</taxon>
        <taxon>Pseudomonadota</taxon>
        <taxon>Betaproteobacteria</taxon>
        <taxon>Burkholderiales</taxon>
        <taxon>Burkholderiaceae</taxon>
        <taxon>Cupriavidus</taxon>
    </lineage>
</organism>
<gene>
    <name evidence="6" type="ORF">L602_004100000070</name>
</gene>
<dbReference type="GO" id="GO:0016787">
    <property type="term" value="F:hydrolase activity"/>
    <property type="evidence" value="ECO:0007669"/>
    <property type="project" value="UniProtKB-KW"/>
</dbReference>
<dbReference type="InterPro" id="IPR051013">
    <property type="entry name" value="MBL_superfamily_lactonases"/>
</dbReference>
<dbReference type="PANTHER" id="PTHR42978">
    <property type="entry name" value="QUORUM-QUENCHING LACTONASE YTNP-RELATED-RELATED"/>
    <property type="match status" value="1"/>
</dbReference>
<evidence type="ECO:0000256" key="4">
    <source>
        <dbReference type="ARBA" id="ARBA00022833"/>
    </source>
</evidence>
<dbReference type="Proteomes" id="UP000318141">
    <property type="component" value="Unassembled WGS sequence"/>
</dbReference>
<dbReference type="CDD" id="cd07742">
    <property type="entry name" value="metallo-hydrolase-like_MBL-fold"/>
    <property type="match status" value="1"/>
</dbReference>
<accession>A0A562B8Q0</accession>
<dbReference type="SUPFAM" id="SSF56281">
    <property type="entry name" value="Metallo-hydrolase/oxidoreductase"/>
    <property type="match status" value="1"/>
</dbReference>
<protein>
    <submittedName>
        <fullName evidence="6">Glyoxylase-like metal-dependent hydrolase (Beta-lactamase superfamily II)</fullName>
    </submittedName>
</protein>
<evidence type="ECO:0000313" key="6">
    <source>
        <dbReference type="EMBL" id="TWG81408.1"/>
    </source>
</evidence>
<evidence type="ECO:0000256" key="2">
    <source>
        <dbReference type="ARBA" id="ARBA00022723"/>
    </source>
</evidence>
<keyword evidence="2" id="KW-0479">Metal-binding</keyword>
<feature type="domain" description="Metallo-beta-lactamase" evidence="5">
    <location>
        <begin position="33"/>
        <end position="266"/>
    </location>
</feature>
<comment type="caution">
    <text evidence="6">The sequence shown here is derived from an EMBL/GenBank/DDBJ whole genome shotgun (WGS) entry which is preliminary data.</text>
</comment>
<dbReference type="SMART" id="SM00849">
    <property type="entry name" value="Lactamase_B"/>
    <property type="match status" value="1"/>
</dbReference>
<evidence type="ECO:0000256" key="1">
    <source>
        <dbReference type="ARBA" id="ARBA00007749"/>
    </source>
</evidence>
<sequence>MRIHHLNCISSCPLGGRLMDGRSRSIVERGELACHCLLVELPDCLMLVDTGMGRRDVQDPRSRLSGFFLAMLKPDFRDEMTAYRQVQALGFDPRDVRHIVLTHLDFDHAGGLDDFPWATVHLLAAERDYAVLQRTWLDRQRFRPQQWSTQAAWRCYAPDVGERWYGFDRVRTLEGLPPEIALIPLPGHTFGHAGVAVQAEGEWLLQAGDAYFYHAELDLIRPHCTPGLRFYQWMMEKDRAARFATQQHLRELKQRRDGGVTVCCGHDIIEFERLSGRSARVPAHGLATVS</sequence>
<dbReference type="Gene3D" id="3.60.15.10">
    <property type="entry name" value="Ribonuclease Z/Hydroxyacylglutathione hydrolase-like"/>
    <property type="match status" value="1"/>
</dbReference>
<reference evidence="6 7" key="1">
    <citation type="submission" date="2019-07" db="EMBL/GenBank/DDBJ databases">
        <title>Genome sequencing of lignin-degrading bacterial isolates.</title>
        <authorList>
            <person name="Gladden J."/>
        </authorList>
    </citation>
    <scope>NUCLEOTIDE SEQUENCE [LARGE SCALE GENOMIC DNA]</scope>
    <source>
        <strain evidence="6 7">J11</strain>
    </source>
</reference>
<dbReference type="EMBL" id="VLJN01000036">
    <property type="protein sequence ID" value="TWG81408.1"/>
    <property type="molecule type" value="Genomic_DNA"/>
</dbReference>
<dbReference type="GO" id="GO:0046872">
    <property type="term" value="F:metal ion binding"/>
    <property type="evidence" value="ECO:0007669"/>
    <property type="project" value="UniProtKB-KW"/>
</dbReference>
<dbReference type="InterPro" id="IPR001279">
    <property type="entry name" value="Metallo-B-lactamas"/>
</dbReference>
<comment type="similarity">
    <text evidence="1">Belongs to the metallo-beta-lactamase superfamily.</text>
</comment>
<keyword evidence="3 6" id="KW-0378">Hydrolase</keyword>
<evidence type="ECO:0000256" key="3">
    <source>
        <dbReference type="ARBA" id="ARBA00022801"/>
    </source>
</evidence>